<feature type="non-terminal residue" evidence="1">
    <location>
        <position position="1"/>
    </location>
</feature>
<keyword evidence="2" id="KW-1185">Reference proteome</keyword>
<name>A0A6A5X1F5_9PLEO</name>
<evidence type="ECO:0000313" key="1">
    <source>
        <dbReference type="EMBL" id="KAF2005485.1"/>
    </source>
</evidence>
<evidence type="ECO:0000313" key="2">
    <source>
        <dbReference type="Proteomes" id="UP000799779"/>
    </source>
</evidence>
<accession>A0A6A5X1F5</accession>
<sequence>KLAYIDSGHIGFPATPPKRDTCTKHATPLNNALQYRCPRACYTISYQRL</sequence>
<gene>
    <name evidence="1" type="ORF">P154DRAFT_610463</name>
</gene>
<dbReference type="EMBL" id="ML977563">
    <property type="protein sequence ID" value="KAF2005485.1"/>
    <property type="molecule type" value="Genomic_DNA"/>
</dbReference>
<proteinExistence type="predicted"/>
<organism evidence="1 2">
    <name type="scientific">Amniculicola lignicola CBS 123094</name>
    <dbReference type="NCBI Taxonomy" id="1392246"/>
    <lineage>
        <taxon>Eukaryota</taxon>
        <taxon>Fungi</taxon>
        <taxon>Dikarya</taxon>
        <taxon>Ascomycota</taxon>
        <taxon>Pezizomycotina</taxon>
        <taxon>Dothideomycetes</taxon>
        <taxon>Pleosporomycetidae</taxon>
        <taxon>Pleosporales</taxon>
        <taxon>Amniculicolaceae</taxon>
        <taxon>Amniculicola</taxon>
    </lineage>
</organism>
<dbReference type="AlphaFoldDB" id="A0A6A5X1F5"/>
<protein>
    <submittedName>
        <fullName evidence="1">Uncharacterized protein</fullName>
    </submittedName>
</protein>
<dbReference type="Proteomes" id="UP000799779">
    <property type="component" value="Unassembled WGS sequence"/>
</dbReference>
<reference evidence="1" key="1">
    <citation type="journal article" date="2020" name="Stud. Mycol.">
        <title>101 Dothideomycetes genomes: a test case for predicting lifestyles and emergence of pathogens.</title>
        <authorList>
            <person name="Haridas S."/>
            <person name="Albert R."/>
            <person name="Binder M."/>
            <person name="Bloem J."/>
            <person name="Labutti K."/>
            <person name="Salamov A."/>
            <person name="Andreopoulos B."/>
            <person name="Baker S."/>
            <person name="Barry K."/>
            <person name="Bills G."/>
            <person name="Bluhm B."/>
            <person name="Cannon C."/>
            <person name="Castanera R."/>
            <person name="Culley D."/>
            <person name="Daum C."/>
            <person name="Ezra D."/>
            <person name="Gonzalez J."/>
            <person name="Henrissat B."/>
            <person name="Kuo A."/>
            <person name="Liang C."/>
            <person name="Lipzen A."/>
            <person name="Lutzoni F."/>
            <person name="Magnuson J."/>
            <person name="Mondo S."/>
            <person name="Nolan M."/>
            <person name="Ohm R."/>
            <person name="Pangilinan J."/>
            <person name="Park H.-J."/>
            <person name="Ramirez L."/>
            <person name="Alfaro M."/>
            <person name="Sun H."/>
            <person name="Tritt A."/>
            <person name="Yoshinaga Y."/>
            <person name="Zwiers L.-H."/>
            <person name="Turgeon B."/>
            <person name="Goodwin S."/>
            <person name="Spatafora J."/>
            <person name="Crous P."/>
            <person name="Grigoriev I."/>
        </authorList>
    </citation>
    <scope>NUCLEOTIDE SEQUENCE</scope>
    <source>
        <strain evidence="1">CBS 123094</strain>
    </source>
</reference>